<feature type="compositionally biased region" description="Basic and acidic residues" evidence="9">
    <location>
        <begin position="155"/>
        <end position="176"/>
    </location>
</feature>
<dbReference type="VEuPathDB" id="VectorBase:ASTE000651"/>
<keyword evidence="6 7" id="KW-0234">DNA repair</keyword>
<dbReference type="GO" id="GO:0032301">
    <property type="term" value="C:MutSalpha complex"/>
    <property type="evidence" value="ECO:0007669"/>
    <property type="project" value="TreeGrafter"/>
</dbReference>
<dbReference type="SUPFAM" id="SSF55271">
    <property type="entry name" value="DNA repair protein MutS, domain I"/>
    <property type="match status" value="1"/>
</dbReference>
<evidence type="ECO:0000256" key="1">
    <source>
        <dbReference type="ARBA" id="ARBA00006271"/>
    </source>
</evidence>
<feature type="region of interest" description="Disordered" evidence="9">
    <location>
        <begin position="1"/>
        <end position="204"/>
    </location>
</feature>
<organism evidence="11 12">
    <name type="scientific">Anopheles stephensi</name>
    <name type="common">Indo-Pakistan malaria mosquito</name>
    <dbReference type="NCBI Taxonomy" id="30069"/>
    <lineage>
        <taxon>Eukaryota</taxon>
        <taxon>Metazoa</taxon>
        <taxon>Ecdysozoa</taxon>
        <taxon>Arthropoda</taxon>
        <taxon>Hexapoda</taxon>
        <taxon>Insecta</taxon>
        <taxon>Pterygota</taxon>
        <taxon>Neoptera</taxon>
        <taxon>Endopterygota</taxon>
        <taxon>Diptera</taxon>
        <taxon>Nematocera</taxon>
        <taxon>Culicoidea</taxon>
        <taxon>Culicidae</taxon>
        <taxon>Anophelinae</taxon>
        <taxon>Anopheles</taxon>
    </lineage>
</organism>
<dbReference type="FunFam" id="3.40.1170.10:FF:000002">
    <property type="entry name" value="DNA mismatch repair protein"/>
    <property type="match status" value="1"/>
</dbReference>
<keyword evidence="8" id="KW-0175">Coiled coil</keyword>
<evidence type="ECO:0000256" key="8">
    <source>
        <dbReference type="SAM" id="Coils"/>
    </source>
</evidence>
<dbReference type="VEuPathDB" id="VectorBase:ASTEI07924"/>
<dbReference type="PANTHER" id="PTHR11361">
    <property type="entry name" value="DNA MISMATCH REPAIR PROTEIN MUTS FAMILY MEMBER"/>
    <property type="match status" value="1"/>
</dbReference>
<dbReference type="FunFam" id="1.10.1420.10:FF:000005">
    <property type="entry name" value="DNA mismatch repair protein"/>
    <property type="match status" value="1"/>
</dbReference>
<dbReference type="InterPro" id="IPR027417">
    <property type="entry name" value="P-loop_NTPase"/>
</dbReference>
<protein>
    <recommendedName>
        <fullName evidence="6">DNA mismatch repair protein</fullName>
    </recommendedName>
</protein>
<dbReference type="InterPro" id="IPR007860">
    <property type="entry name" value="DNA_mmatch_repair_MutS_con_dom"/>
</dbReference>
<dbReference type="PANTHER" id="PTHR11361:SF148">
    <property type="entry name" value="DNA MISMATCH REPAIR PROTEIN MSH6"/>
    <property type="match status" value="1"/>
</dbReference>
<evidence type="ECO:0000256" key="6">
    <source>
        <dbReference type="PIRNR" id="PIRNR037677"/>
    </source>
</evidence>
<dbReference type="SUPFAM" id="SSF52540">
    <property type="entry name" value="P-loop containing nucleoside triphosphate hydrolases"/>
    <property type="match status" value="1"/>
</dbReference>
<dbReference type="OMA" id="TPMMAQY"/>
<evidence type="ECO:0000313" key="11">
    <source>
        <dbReference type="EnsemblMetazoa" id="ASTEI07924-PA"/>
    </source>
</evidence>
<dbReference type="Gene3D" id="3.40.1170.10">
    <property type="entry name" value="DNA repair protein MutS, domain I"/>
    <property type="match status" value="1"/>
</dbReference>
<dbReference type="SMART" id="SM00533">
    <property type="entry name" value="MUTSd"/>
    <property type="match status" value="1"/>
</dbReference>
<keyword evidence="4 6" id="KW-0067">ATP-binding</keyword>
<dbReference type="FunFam" id="3.40.50.300:FF:002677">
    <property type="entry name" value="DNA mismatch repair protein"/>
    <property type="match status" value="1"/>
</dbReference>
<dbReference type="SUPFAM" id="SSF48334">
    <property type="entry name" value="DNA repair protein MutS, domain III"/>
    <property type="match status" value="1"/>
</dbReference>
<dbReference type="InterPro" id="IPR017261">
    <property type="entry name" value="DNA_mismatch_repair_MutS/MSH"/>
</dbReference>
<dbReference type="InterPro" id="IPR036678">
    <property type="entry name" value="MutS_con_dom_sf"/>
</dbReference>
<reference evidence="11" key="2">
    <citation type="submission" date="2020-05" db="UniProtKB">
        <authorList>
            <consortium name="EnsemblMetazoa"/>
        </authorList>
    </citation>
    <scope>IDENTIFICATION</scope>
    <source>
        <strain evidence="11">Indian</strain>
    </source>
</reference>
<dbReference type="VEuPathDB" id="VectorBase:ASTEI20_040183"/>
<dbReference type="InterPro" id="IPR016151">
    <property type="entry name" value="DNA_mismatch_repair_MutS_N"/>
</dbReference>
<evidence type="ECO:0000256" key="9">
    <source>
        <dbReference type="SAM" id="MobiDB-lite"/>
    </source>
</evidence>
<dbReference type="CDD" id="cd03286">
    <property type="entry name" value="ABC_MSH6_euk"/>
    <property type="match status" value="1"/>
</dbReference>
<dbReference type="InterPro" id="IPR007695">
    <property type="entry name" value="DNA_mismatch_repair_MutS-lik_N"/>
</dbReference>
<keyword evidence="3 6" id="KW-0227">DNA damage</keyword>
<dbReference type="PROSITE" id="PS00486">
    <property type="entry name" value="DNA_MISMATCH_REPAIR_2"/>
    <property type="match status" value="1"/>
</dbReference>
<keyword evidence="5 6" id="KW-0238">DNA-binding</keyword>
<evidence type="ECO:0000256" key="4">
    <source>
        <dbReference type="ARBA" id="ARBA00022840"/>
    </source>
</evidence>
<dbReference type="GO" id="GO:0030983">
    <property type="term" value="F:mismatched DNA binding"/>
    <property type="evidence" value="ECO:0007669"/>
    <property type="project" value="UniProtKB-UniRule"/>
</dbReference>
<keyword evidence="12" id="KW-1185">Reference proteome</keyword>
<feature type="coiled-coil region" evidence="8">
    <location>
        <begin position="762"/>
        <end position="789"/>
    </location>
</feature>
<dbReference type="SMART" id="SM00534">
    <property type="entry name" value="MUTSac"/>
    <property type="match status" value="1"/>
</dbReference>
<dbReference type="Pfam" id="PF00488">
    <property type="entry name" value="MutS_V"/>
    <property type="match status" value="1"/>
</dbReference>
<reference evidence="12" key="1">
    <citation type="journal article" date="2014" name="Genome Biol.">
        <title>Genome analysis of a major urban malaria vector mosquito, Anopheles stephensi.</title>
        <authorList>
            <person name="Jiang X."/>
            <person name="Peery A."/>
            <person name="Hall A.B."/>
            <person name="Sharma A."/>
            <person name="Chen X.G."/>
            <person name="Waterhouse R.M."/>
            <person name="Komissarov A."/>
            <person name="Riehle M.M."/>
            <person name="Shouche Y."/>
            <person name="Sharakhova M.V."/>
            <person name="Lawson D."/>
            <person name="Pakpour N."/>
            <person name="Arensburger P."/>
            <person name="Davidson V.L."/>
            <person name="Eiglmeier K."/>
            <person name="Emrich S."/>
            <person name="George P."/>
            <person name="Kennedy R.C."/>
            <person name="Mane S.P."/>
            <person name="Maslen G."/>
            <person name="Oringanje C."/>
            <person name="Qi Y."/>
            <person name="Settlage R."/>
            <person name="Tojo M."/>
            <person name="Tubio J.M."/>
            <person name="Unger M.F."/>
            <person name="Wang B."/>
            <person name="Vernick K.D."/>
            <person name="Ribeiro J.M."/>
            <person name="James A.A."/>
            <person name="Michel K."/>
            <person name="Riehle M.A."/>
            <person name="Luckhart S."/>
            <person name="Sharakhov I.V."/>
            <person name="Tu Z."/>
        </authorList>
    </citation>
    <scope>NUCLEOTIDE SEQUENCE [LARGE SCALE GENOMIC DNA]</scope>
    <source>
        <strain evidence="12">Indian</strain>
    </source>
</reference>
<evidence type="ECO:0000256" key="2">
    <source>
        <dbReference type="ARBA" id="ARBA00022741"/>
    </source>
</evidence>
<evidence type="ECO:0000313" key="12">
    <source>
        <dbReference type="Proteomes" id="UP000076408"/>
    </source>
</evidence>
<dbReference type="InterPro" id="IPR036187">
    <property type="entry name" value="DNA_mismatch_repair_MutS_sf"/>
</dbReference>
<dbReference type="Gene3D" id="3.40.50.300">
    <property type="entry name" value="P-loop containing nucleotide triphosphate hydrolases"/>
    <property type="match status" value="1"/>
</dbReference>
<dbReference type="InterPro" id="IPR007696">
    <property type="entry name" value="DNA_mismatch_repair_MutS_core"/>
</dbReference>
<dbReference type="InterPro" id="IPR000432">
    <property type="entry name" value="DNA_mismatch_repair_MutS_C"/>
</dbReference>
<feature type="compositionally biased region" description="Low complexity" evidence="9">
    <location>
        <begin position="34"/>
        <end position="53"/>
    </location>
</feature>
<dbReference type="Pfam" id="PF05188">
    <property type="entry name" value="MutS_II"/>
    <property type="match status" value="1"/>
</dbReference>
<dbReference type="STRING" id="30069.A0A182YHI8"/>
<feature type="compositionally biased region" description="Basic and acidic residues" evidence="9">
    <location>
        <begin position="68"/>
        <end position="81"/>
    </location>
</feature>
<dbReference type="Pfam" id="PF05192">
    <property type="entry name" value="MutS_III"/>
    <property type="match status" value="1"/>
</dbReference>
<evidence type="ECO:0000256" key="5">
    <source>
        <dbReference type="ARBA" id="ARBA00023125"/>
    </source>
</evidence>
<dbReference type="Proteomes" id="UP000076408">
    <property type="component" value="Unassembled WGS sequence"/>
</dbReference>
<accession>A0A182YHI8</accession>
<name>A0A182YHI8_ANOST</name>
<dbReference type="GO" id="GO:0005524">
    <property type="term" value="F:ATP binding"/>
    <property type="evidence" value="ECO:0007669"/>
    <property type="project" value="UniProtKB-UniRule"/>
</dbReference>
<evidence type="ECO:0000259" key="10">
    <source>
        <dbReference type="PROSITE" id="PS00486"/>
    </source>
</evidence>
<dbReference type="InterPro" id="IPR045076">
    <property type="entry name" value="MutS"/>
</dbReference>
<evidence type="ECO:0000256" key="3">
    <source>
        <dbReference type="ARBA" id="ARBA00022763"/>
    </source>
</evidence>
<dbReference type="AlphaFoldDB" id="A0A182YHI8"/>
<dbReference type="EnsemblMetazoa" id="ASTEI07924-RA">
    <property type="protein sequence ID" value="ASTEI07924-PA"/>
    <property type="gene ID" value="ASTEI07924"/>
</dbReference>
<comment type="function">
    <text evidence="6 7">Component of the post-replicative DNA mismatch repair system (MMR).</text>
</comment>
<keyword evidence="2 6" id="KW-0547">Nucleotide-binding</keyword>
<dbReference type="GO" id="GO:0140664">
    <property type="term" value="F:ATP-dependent DNA damage sensor activity"/>
    <property type="evidence" value="ECO:0007669"/>
    <property type="project" value="InterPro"/>
</dbReference>
<dbReference type="PIRSF" id="PIRSF037677">
    <property type="entry name" value="DNA_mis_repair_Msh6"/>
    <property type="match status" value="1"/>
</dbReference>
<proteinExistence type="inferred from homology"/>
<dbReference type="Gene3D" id="1.10.1420.10">
    <property type="match status" value="2"/>
</dbReference>
<sequence>MSKNKEKFPSSPNTLHNYFARSPASTKKPAANPSTPTSALAAGGATAADRSSSNNQTNGTPKSSKVAVKKESESIGKEKRPVPVKPGVKDGEEEEIGTKKKRRRILMLDDTSDTEEGDAGGRNNENKPNNNNNLENHDDEQTGTKRFASLSSFERPNEPTESSDERKGERSSKQESDDGPVQKKIKLEKISEPADEPGPVLDEPTVWTHQKLDFLKPNKIKDIHGNRPGSEKYDSRTLYVPDSYLNTLTPAMRQWWMLKSKNFDCVLFFKVGKFYELYHMDAEVGVTELGFSFMRGEFAHSGFPEAAYDRMSTTLVEKGFKVARVEQTETPDMMQERCKVERTNSKYDKVVRREICQITVMGTEVFGQQVSITANHQPRYMLALTETFRQGAGSRYGVCFIDTSIGLFHLGEFDDDNQQSRLLTFLSHYPPVLVLHERAGAGNLSEGTQRVLRTLLANVKREALTTGSQFWTGETTLKYLAESIYGEGSAKEGSKWPPALRTMLDDADSLGLTPKESYRLALKALGGCVWYLQRCLLDQQVLSLATFEEYVPFDEDKATSNESLEKRLGAASAKRFMVLDSITLNNLKIVGSEGSLVDRMDHCCTKFGKRLLHNWICAPSCVKEEILQRQEAVGELIENVDLLQNVRQILGQLPDMERHLAQIHGFGLALANHPAKRAILYEEHVYGKKKMRDFIATLKGFESLLALPKLFSGTSSKLLVRLTQKADSSPSGIFPSMERQIQFFESSFDHENALKSGSIVPEKGLDAEYDAIEQEIQDLNRELDDYLVQQGKFFGCTVKYFGNDKKRFQLEVPEARAKKATSDYTLEGTKTGKNGTKRFHTEETRHFLKQMMLLEERRKSVLKDLARRIFERFSRNYEMWKGCIDLVAMLDVLTSLAEYARSEGLACVPELLDRADAANGSGTSFIEIAEGIHPCLASDAAESFIPNGVVIGGGAGKANLVLLTGPNMGGKSTLMRQVGLLAVMAQIGSRIPAESCRMTLIDRIFTRLGASDDIMAGHSTFLVELNETSAILKHATADSLVLLDELGRGTATYDGTAVAGSVVHYLADLKCRTMFSTHYHNLVDSFHDDPRIALGHMACMVENEDGDDPTQETVTFLYRYTDGACPKSYGFNAAKLAGMPTAIIKRAYELSKTVEAEALKRKILMKLLKNAPQNEIKELVVKFKSCQF</sequence>
<dbReference type="Gene3D" id="3.30.420.110">
    <property type="entry name" value="MutS, connector domain"/>
    <property type="match status" value="1"/>
</dbReference>
<dbReference type="Pfam" id="PF01624">
    <property type="entry name" value="MutS_I"/>
    <property type="match status" value="1"/>
</dbReference>
<feature type="domain" description="DNA mismatch repair proteins mutS family" evidence="10">
    <location>
        <begin position="1039"/>
        <end position="1055"/>
    </location>
</feature>
<comment type="similarity">
    <text evidence="1 6 7">Belongs to the DNA mismatch repair MutS family.</text>
</comment>
<dbReference type="Pfam" id="PF05190">
    <property type="entry name" value="MutS_IV"/>
    <property type="match status" value="1"/>
</dbReference>
<dbReference type="InterPro" id="IPR007861">
    <property type="entry name" value="DNA_mismatch_repair_MutS_clamp"/>
</dbReference>
<evidence type="ECO:0000256" key="7">
    <source>
        <dbReference type="RuleBase" id="RU003756"/>
    </source>
</evidence>
<dbReference type="GO" id="GO:0006298">
    <property type="term" value="P:mismatch repair"/>
    <property type="evidence" value="ECO:0007669"/>
    <property type="project" value="InterPro"/>
</dbReference>